<proteinExistence type="predicted"/>
<sequence length="65" mass="7152">MVPLKFMVSFSPLLSQLGKVYNSTQASMLGRLNLMFDSAEYSDLMVRFSACAIILKAGASLPYQV</sequence>
<gene>
    <name evidence="1" type="ORF">DSO57_1018998</name>
</gene>
<name>A0ACC2RIT3_9FUNG</name>
<accession>A0ACC2RIT3</accession>
<dbReference type="EMBL" id="QTSX02007184">
    <property type="protein sequence ID" value="KAJ9049969.1"/>
    <property type="molecule type" value="Genomic_DNA"/>
</dbReference>
<evidence type="ECO:0000313" key="1">
    <source>
        <dbReference type="EMBL" id="KAJ9049969.1"/>
    </source>
</evidence>
<evidence type="ECO:0000313" key="2">
    <source>
        <dbReference type="Proteomes" id="UP001165960"/>
    </source>
</evidence>
<keyword evidence="2" id="KW-1185">Reference proteome</keyword>
<protein>
    <submittedName>
        <fullName evidence="1">Uncharacterized protein</fullName>
    </submittedName>
</protein>
<dbReference type="Proteomes" id="UP001165960">
    <property type="component" value="Unassembled WGS sequence"/>
</dbReference>
<reference evidence="1" key="1">
    <citation type="submission" date="2022-04" db="EMBL/GenBank/DDBJ databases">
        <title>Genome of the entomopathogenic fungus Entomophthora muscae.</title>
        <authorList>
            <person name="Elya C."/>
            <person name="Lovett B.R."/>
            <person name="Lee E."/>
            <person name="Macias A.M."/>
            <person name="Hajek A.E."/>
            <person name="De Bivort B.L."/>
            <person name="Kasson M.T."/>
            <person name="De Fine Licht H.H."/>
            <person name="Stajich J.E."/>
        </authorList>
    </citation>
    <scope>NUCLEOTIDE SEQUENCE</scope>
    <source>
        <strain evidence="1">Berkeley</strain>
    </source>
</reference>
<organism evidence="1 2">
    <name type="scientific">Entomophthora muscae</name>
    <dbReference type="NCBI Taxonomy" id="34485"/>
    <lineage>
        <taxon>Eukaryota</taxon>
        <taxon>Fungi</taxon>
        <taxon>Fungi incertae sedis</taxon>
        <taxon>Zoopagomycota</taxon>
        <taxon>Entomophthoromycotina</taxon>
        <taxon>Entomophthoromycetes</taxon>
        <taxon>Entomophthorales</taxon>
        <taxon>Entomophthoraceae</taxon>
        <taxon>Entomophthora</taxon>
    </lineage>
</organism>
<comment type="caution">
    <text evidence="1">The sequence shown here is derived from an EMBL/GenBank/DDBJ whole genome shotgun (WGS) entry which is preliminary data.</text>
</comment>